<feature type="transmembrane region" description="Helical" evidence="1">
    <location>
        <begin position="298"/>
        <end position="316"/>
    </location>
</feature>
<gene>
    <name evidence="3" type="ORF">GSH16_07400</name>
</gene>
<dbReference type="InterPro" id="IPR036465">
    <property type="entry name" value="vWFA_dom_sf"/>
</dbReference>
<dbReference type="PANTHER" id="PTHR22550">
    <property type="entry name" value="SPORE GERMINATION PROTEIN"/>
    <property type="match status" value="1"/>
</dbReference>
<keyword evidence="1" id="KW-1133">Transmembrane helix</keyword>
<dbReference type="Gene3D" id="3.40.50.410">
    <property type="entry name" value="von Willebrand factor, type A domain"/>
    <property type="match status" value="1"/>
</dbReference>
<evidence type="ECO:0000313" key="4">
    <source>
        <dbReference type="Proteomes" id="UP000436016"/>
    </source>
</evidence>
<dbReference type="AlphaFoldDB" id="A0A6B0TRE1"/>
<reference evidence="3 4" key="1">
    <citation type="submission" date="2019-12" db="EMBL/GenBank/DDBJ databases">
        <title>Strain KN286 was isolated from seawater, which was collected from Caroline Seamount in the tropical western Pacific.</title>
        <authorList>
            <person name="Wang Q."/>
        </authorList>
    </citation>
    <scope>NUCLEOTIDE SEQUENCE [LARGE SCALE GENOMIC DNA]</scope>
    <source>
        <strain evidence="3 4">KN286</strain>
    </source>
</reference>
<dbReference type="EMBL" id="WUWG01000003">
    <property type="protein sequence ID" value="MXU65269.1"/>
    <property type="molecule type" value="Genomic_DNA"/>
</dbReference>
<dbReference type="RefSeq" id="WP_160853592.1">
    <property type="nucleotide sequence ID" value="NZ_WUWG01000003.1"/>
</dbReference>
<evidence type="ECO:0000256" key="1">
    <source>
        <dbReference type="SAM" id="Phobius"/>
    </source>
</evidence>
<dbReference type="Proteomes" id="UP000436016">
    <property type="component" value="Unassembled WGS sequence"/>
</dbReference>
<dbReference type="PANTHER" id="PTHR22550:SF18">
    <property type="entry name" value="VWFA DOMAIN-CONTAINING PROTEIN"/>
    <property type="match status" value="1"/>
</dbReference>
<dbReference type="SMART" id="SM00327">
    <property type="entry name" value="VWA"/>
    <property type="match status" value="1"/>
</dbReference>
<dbReference type="PROSITE" id="PS50234">
    <property type="entry name" value="VWFA"/>
    <property type="match status" value="1"/>
</dbReference>
<dbReference type="SUPFAM" id="SSF53300">
    <property type="entry name" value="vWA-like"/>
    <property type="match status" value="1"/>
</dbReference>
<dbReference type="InterPro" id="IPR050768">
    <property type="entry name" value="UPF0353/GerABKA_families"/>
</dbReference>
<dbReference type="InterPro" id="IPR002035">
    <property type="entry name" value="VWF_A"/>
</dbReference>
<proteinExistence type="predicted"/>
<feature type="domain" description="VWFA" evidence="2">
    <location>
        <begin position="95"/>
        <end position="279"/>
    </location>
</feature>
<name>A0A6B0TRE1_9RHOB</name>
<evidence type="ECO:0000259" key="2">
    <source>
        <dbReference type="PROSITE" id="PS50234"/>
    </source>
</evidence>
<comment type="caution">
    <text evidence="3">The sequence shown here is derived from an EMBL/GenBank/DDBJ whole genome shotgun (WGS) entry which is preliminary data.</text>
</comment>
<accession>A0A6B0TRE1</accession>
<keyword evidence="1" id="KW-0472">Membrane</keyword>
<evidence type="ECO:0000313" key="3">
    <source>
        <dbReference type="EMBL" id="MXU65269.1"/>
    </source>
</evidence>
<organism evidence="3 4">
    <name type="scientific">Oceanomicrobium pacificus</name>
    <dbReference type="NCBI Taxonomy" id="2692916"/>
    <lineage>
        <taxon>Bacteria</taxon>
        <taxon>Pseudomonadati</taxon>
        <taxon>Pseudomonadota</taxon>
        <taxon>Alphaproteobacteria</taxon>
        <taxon>Rhodobacterales</taxon>
        <taxon>Paracoccaceae</taxon>
        <taxon>Oceanomicrobium</taxon>
    </lineage>
</organism>
<keyword evidence="4" id="KW-1185">Reference proteome</keyword>
<keyword evidence="1" id="KW-0812">Transmembrane</keyword>
<protein>
    <submittedName>
        <fullName evidence="3">VWA domain-containing protein</fullName>
    </submittedName>
</protein>
<sequence>MIVLAAPWWLGLLPLPVILWRVLPAWGAPVTGLRLPFLPMLAEALGRRPVRGAAVARRTVPGWVAMGLIWCALVVGLADPRLLGAPQEKLTATRDLMLSIDLSASMDKVDFEGPDGAMQSRLTGVKGVVSQFLDARDGDRVGMIVYGDRAFIQAPFTEDLSAVEELLAATQAGMAGPKTALGDSLGLAIRAFETSRMEKKVVILLTDGADTGSRMAPLPAARIASDAGIVVHTIGVGDPDGTGEDRVDFDTLQQIAEITGGRFFEASDTDALEEVYAEIDALTPVEQAREVYRPEQPVPFWPALAVLLVAFAFLALPHRRWAP</sequence>
<dbReference type="Pfam" id="PF00092">
    <property type="entry name" value="VWA"/>
    <property type="match status" value="1"/>
</dbReference>